<feature type="compositionally biased region" description="Basic and acidic residues" evidence="1">
    <location>
        <begin position="74"/>
        <end position="85"/>
    </location>
</feature>
<organism evidence="2 3">
    <name type="scientific">Carpinus fangiana</name>
    <dbReference type="NCBI Taxonomy" id="176857"/>
    <lineage>
        <taxon>Eukaryota</taxon>
        <taxon>Viridiplantae</taxon>
        <taxon>Streptophyta</taxon>
        <taxon>Embryophyta</taxon>
        <taxon>Tracheophyta</taxon>
        <taxon>Spermatophyta</taxon>
        <taxon>Magnoliopsida</taxon>
        <taxon>eudicotyledons</taxon>
        <taxon>Gunneridae</taxon>
        <taxon>Pentapetalae</taxon>
        <taxon>rosids</taxon>
        <taxon>fabids</taxon>
        <taxon>Fagales</taxon>
        <taxon>Betulaceae</taxon>
        <taxon>Carpinus</taxon>
    </lineage>
</organism>
<dbReference type="OrthoDB" id="10584402at2759"/>
<protein>
    <submittedName>
        <fullName evidence="2">Uncharacterized protein</fullName>
    </submittedName>
</protein>
<accession>A0A5N6QPN8</accession>
<reference evidence="2 3" key="1">
    <citation type="submission" date="2019-06" db="EMBL/GenBank/DDBJ databases">
        <title>A chromosomal-level reference genome of Carpinus fangiana (Coryloideae, Betulaceae).</title>
        <authorList>
            <person name="Yang X."/>
            <person name="Wang Z."/>
            <person name="Zhang L."/>
            <person name="Hao G."/>
            <person name="Liu J."/>
            <person name="Yang Y."/>
        </authorList>
    </citation>
    <scope>NUCLEOTIDE SEQUENCE [LARGE SCALE GENOMIC DNA]</scope>
    <source>
        <strain evidence="2">Cfa_2016G</strain>
        <tissue evidence="2">Leaf</tissue>
    </source>
</reference>
<evidence type="ECO:0000313" key="3">
    <source>
        <dbReference type="Proteomes" id="UP000327013"/>
    </source>
</evidence>
<feature type="compositionally biased region" description="Basic and acidic residues" evidence="1">
    <location>
        <begin position="93"/>
        <end position="114"/>
    </location>
</feature>
<evidence type="ECO:0000313" key="2">
    <source>
        <dbReference type="EMBL" id="KAE8009111.1"/>
    </source>
</evidence>
<feature type="compositionally biased region" description="Basic and acidic residues" evidence="1">
    <location>
        <begin position="33"/>
        <end position="51"/>
    </location>
</feature>
<evidence type="ECO:0000256" key="1">
    <source>
        <dbReference type="SAM" id="MobiDB-lite"/>
    </source>
</evidence>
<gene>
    <name evidence="2" type="ORF">FH972_005565</name>
</gene>
<name>A0A5N6QPN8_9ROSI</name>
<proteinExistence type="predicted"/>
<dbReference type="Proteomes" id="UP000327013">
    <property type="component" value="Chromosome 2"/>
</dbReference>
<feature type="region of interest" description="Disordered" evidence="1">
    <location>
        <begin position="1"/>
        <end position="114"/>
    </location>
</feature>
<dbReference type="EMBL" id="CM017322">
    <property type="protein sequence ID" value="KAE8009111.1"/>
    <property type="molecule type" value="Genomic_DNA"/>
</dbReference>
<keyword evidence="3" id="KW-1185">Reference proteome</keyword>
<dbReference type="AlphaFoldDB" id="A0A5N6QPN8"/>
<sequence>MGNCAGSPKTKGDNDELPIPELAKDNLAPVTYEEAKLQPEEKKEDGHDDRQNNGGDNSVVDDNDASSLGSLPDKTAHEVKVEGEIAMKASEAPSDHAKADEAKKPAEEKTVADN</sequence>